<evidence type="ECO:0000256" key="1">
    <source>
        <dbReference type="ARBA" id="ARBA00008690"/>
    </source>
</evidence>
<comment type="similarity">
    <text evidence="1">Belongs to the fantastic four family.</text>
</comment>
<feature type="domain" description="FAF" evidence="3">
    <location>
        <begin position="174"/>
        <end position="227"/>
    </location>
</feature>
<dbReference type="PANTHER" id="PTHR33155">
    <property type="entry name" value="FANTASTIC FOUR-LIKE PROTEIN (DUF3049)"/>
    <property type="match status" value="1"/>
</dbReference>
<feature type="compositionally biased region" description="Acidic residues" evidence="2">
    <location>
        <begin position="249"/>
        <end position="262"/>
    </location>
</feature>
<feature type="compositionally biased region" description="Low complexity" evidence="2">
    <location>
        <begin position="107"/>
        <end position="123"/>
    </location>
</feature>
<protein>
    <recommendedName>
        <fullName evidence="3">FAF domain-containing protein</fullName>
    </recommendedName>
</protein>
<dbReference type="Proteomes" id="UP001418222">
    <property type="component" value="Unassembled WGS sequence"/>
</dbReference>
<evidence type="ECO:0000259" key="3">
    <source>
        <dbReference type="Pfam" id="PF11250"/>
    </source>
</evidence>
<evidence type="ECO:0000313" key="4">
    <source>
        <dbReference type="EMBL" id="KAK8930708.1"/>
    </source>
</evidence>
<dbReference type="PANTHER" id="PTHR33155:SF3">
    <property type="entry name" value="PROTEIN FAF-LIKE, CHLOROPLASTIC"/>
    <property type="match status" value="1"/>
</dbReference>
<sequence length="417" mass="46018">MADISVSASQASVNRNQRKEFSSGYQFGPPELPEPNIWLPEMANSSEEKKDLERLDIWSSIQNEKQNSAAVAAPSLPYVHPFARFSSCLMSQKSLEICTESLGSETGSDGFSSGDDLDSFFSSNGETEGEEENETEEVEKEEEDEEIEQVKRVKRELFSVNYHCSVGRRSPPRSFPPPLPSISRRDGPCLKMRPRRLDGRLVVEAVQVPSQNYLHAERHGGRLLLSFIDTSSFSNPPHSPPSVLLRQEETEEEELEEEEEEAEVEEQVVEEEVEVVDRGTIVEVKVSGLSAVKVHRSSLVINKFVVGSPLTAAESPPPAAKRASAATTTAAAAAVAASSISVPTSTSEGFHYNYLHHHPNSPWGSQSPAAAAATDAKLLFTSKRLAREDLLHDMRRCSELRRPLFIFEQPHCIATSS</sequence>
<reference evidence="4 5" key="1">
    <citation type="journal article" date="2022" name="Nat. Plants">
        <title>Genomes of leafy and leafless Platanthera orchids illuminate the evolution of mycoheterotrophy.</title>
        <authorList>
            <person name="Li M.H."/>
            <person name="Liu K.W."/>
            <person name="Li Z."/>
            <person name="Lu H.C."/>
            <person name="Ye Q.L."/>
            <person name="Zhang D."/>
            <person name="Wang J.Y."/>
            <person name="Li Y.F."/>
            <person name="Zhong Z.M."/>
            <person name="Liu X."/>
            <person name="Yu X."/>
            <person name="Liu D.K."/>
            <person name="Tu X.D."/>
            <person name="Liu B."/>
            <person name="Hao Y."/>
            <person name="Liao X.Y."/>
            <person name="Jiang Y.T."/>
            <person name="Sun W.H."/>
            <person name="Chen J."/>
            <person name="Chen Y.Q."/>
            <person name="Ai Y."/>
            <person name="Zhai J.W."/>
            <person name="Wu S.S."/>
            <person name="Zhou Z."/>
            <person name="Hsiao Y.Y."/>
            <person name="Wu W.L."/>
            <person name="Chen Y.Y."/>
            <person name="Lin Y.F."/>
            <person name="Hsu J.L."/>
            <person name="Li C.Y."/>
            <person name="Wang Z.W."/>
            <person name="Zhao X."/>
            <person name="Zhong W.Y."/>
            <person name="Ma X.K."/>
            <person name="Ma L."/>
            <person name="Huang J."/>
            <person name="Chen G.Z."/>
            <person name="Huang M.Z."/>
            <person name="Huang L."/>
            <person name="Peng D.H."/>
            <person name="Luo Y.B."/>
            <person name="Zou S.Q."/>
            <person name="Chen S.P."/>
            <person name="Lan S."/>
            <person name="Tsai W.C."/>
            <person name="Van de Peer Y."/>
            <person name="Liu Z.J."/>
        </authorList>
    </citation>
    <scope>NUCLEOTIDE SEQUENCE [LARGE SCALE GENOMIC DNA]</scope>
    <source>
        <strain evidence="4">Lor287</strain>
    </source>
</reference>
<feature type="region of interest" description="Disordered" evidence="2">
    <location>
        <begin position="234"/>
        <end position="262"/>
    </location>
</feature>
<evidence type="ECO:0000313" key="5">
    <source>
        <dbReference type="Proteomes" id="UP001418222"/>
    </source>
</evidence>
<evidence type="ECO:0000256" key="2">
    <source>
        <dbReference type="SAM" id="MobiDB-lite"/>
    </source>
</evidence>
<feature type="compositionally biased region" description="Acidic residues" evidence="2">
    <location>
        <begin position="127"/>
        <end position="147"/>
    </location>
</feature>
<gene>
    <name evidence="4" type="ORF">KSP39_PZI016954</name>
</gene>
<feature type="region of interest" description="Disordered" evidence="2">
    <location>
        <begin position="103"/>
        <end position="149"/>
    </location>
</feature>
<dbReference type="InterPro" id="IPR046431">
    <property type="entry name" value="FAF_dom"/>
</dbReference>
<name>A0AAP0B838_9ASPA</name>
<dbReference type="Pfam" id="PF11250">
    <property type="entry name" value="FAF"/>
    <property type="match status" value="1"/>
</dbReference>
<dbReference type="AlphaFoldDB" id="A0AAP0B838"/>
<proteinExistence type="inferred from homology"/>
<feature type="region of interest" description="Disordered" evidence="2">
    <location>
        <begin position="1"/>
        <end position="33"/>
    </location>
</feature>
<dbReference type="EMBL" id="JBBWWQ010000014">
    <property type="protein sequence ID" value="KAK8930708.1"/>
    <property type="molecule type" value="Genomic_DNA"/>
</dbReference>
<comment type="caution">
    <text evidence="4">The sequence shown here is derived from an EMBL/GenBank/DDBJ whole genome shotgun (WGS) entry which is preliminary data.</text>
</comment>
<organism evidence="4 5">
    <name type="scientific">Platanthera zijinensis</name>
    <dbReference type="NCBI Taxonomy" id="2320716"/>
    <lineage>
        <taxon>Eukaryota</taxon>
        <taxon>Viridiplantae</taxon>
        <taxon>Streptophyta</taxon>
        <taxon>Embryophyta</taxon>
        <taxon>Tracheophyta</taxon>
        <taxon>Spermatophyta</taxon>
        <taxon>Magnoliopsida</taxon>
        <taxon>Liliopsida</taxon>
        <taxon>Asparagales</taxon>
        <taxon>Orchidaceae</taxon>
        <taxon>Orchidoideae</taxon>
        <taxon>Orchideae</taxon>
        <taxon>Orchidinae</taxon>
        <taxon>Platanthera</taxon>
    </lineage>
</organism>
<dbReference type="InterPro" id="IPR021410">
    <property type="entry name" value="FAF"/>
</dbReference>
<keyword evidence="5" id="KW-1185">Reference proteome</keyword>
<feature type="compositionally biased region" description="Polar residues" evidence="2">
    <location>
        <begin position="1"/>
        <end position="15"/>
    </location>
</feature>
<accession>A0AAP0B838</accession>
<feature type="region of interest" description="Disordered" evidence="2">
    <location>
        <begin position="167"/>
        <end position="190"/>
    </location>
</feature>